<dbReference type="AlphaFoldDB" id="U9UAH1"/>
<evidence type="ECO:0000256" key="4">
    <source>
        <dbReference type="SAM" id="Coils"/>
    </source>
</evidence>
<keyword evidence="9" id="KW-1185">Reference proteome</keyword>
<evidence type="ECO:0000256" key="5">
    <source>
        <dbReference type="SAM" id="MobiDB-lite"/>
    </source>
</evidence>
<proteinExistence type="predicted"/>
<dbReference type="Proteomes" id="UP000018888">
    <property type="component" value="Unassembled WGS sequence"/>
</dbReference>
<feature type="compositionally biased region" description="Polar residues" evidence="5">
    <location>
        <begin position="152"/>
        <end position="162"/>
    </location>
</feature>
<evidence type="ECO:0000259" key="6">
    <source>
        <dbReference type="Pfam" id="PF20147"/>
    </source>
</evidence>
<evidence type="ECO:0000313" key="9">
    <source>
        <dbReference type="Proteomes" id="UP000018888"/>
    </source>
</evidence>
<evidence type="ECO:0000256" key="3">
    <source>
        <dbReference type="ARBA" id="ARBA00022525"/>
    </source>
</evidence>
<dbReference type="Gene3D" id="3.40.50.300">
    <property type="entry name" value="P-loop containing nucleotide triphosphate hydrolases"/>
    <property type="match status" value="1"/>
</dbReference>
<evidence type="ECO:0000256" key="1">
    <source>
        <dbReference type="ARBA" id="ARBA00004340"/>
    </source>
</evidence>
<dbReference type="Pfam" id="PF20147">
    <property type="entry name" value="Crinkler"/>
    <property type="match status" value="1"/>
</dbReference>
<dbReference type="EMBL" id="AUPC02000103">
    <property type="protein sequence ID" value="POG71848.1"/>
    <property type="molecule type" value="Genomic_DNA"/>
</dbReference>
<evidence type="ECO:0000313" key="8">
    <source>
        <dbReference type="EMBL" id="POG71848.1"/>
    </source>
</evidence>
<dbReference type="eggNOG" id="ENOG502S0MS">
    <property type="taxonomic scope" value="Eukaryota"/>
</dbReference>
<feature type="domain" description="Crinkler effector protein N-terminal" evidence="6">
    <location>
        <begin position="4"/>
        <end position="110"/>
    </location>
</feature>
<dbReference type="HOGENOM" id="CLU_023940_0_0_1"/>
<evidence type="ECO:0000256" key="2">
    <source>
        <dbReference type="ARBA" id="ARBA00004613"/>
    </source>
</evidence>
<feature type="region of interest" description="Disordered" evidence="5">
    <location>
        <begin position="134"/>
        <end position="202"/>
    </location>
</feature>
<dbReference type="SUPFAM" id="SSF52540">
    <property type="entry name" value="P-loop containing nucleoside triphosphate hydrolases"/>
    <property type="match status" value="2"/>
</dbReference>
<dbReference type="EMBL" id="KI280228">
    <property type="protein sequence ID" value="ESA17385.1"/>
    <property type="molecule type" value="Genomic_DNA"/>
</dbReference>
<dbReference type="VEuPathDB" id="FungiDB:RhiirFUN_010005"/>
<feature type="compositionally biased region" description="Polar residues" evidence="5">
    <location>
        <begin position="175"/>
        <end position="202"/>
    </location>
</feature>
<dbReference type="GO" id="GO:0043657">
    <property type="term" value="C:host cell"/>
    <property type="evidence" value="ECO:0007669"/>
    <property type="project" value="UniProtKB-SubCell"/>
</dbReference>
<gene>
    <name evidence="8" type="ORF">GLOIN_2v1774392</name>
    <name evidence="7" type="ORF">GLOINDRAFT_21844</name>
</gene>
<reference evidence="7" key="2">
    <citation type="submission" date="2013-07" db="EMBL/GenBank/DDBJ databases">
        <title>The genome of an arbuscular mycorrhizal fungus provides insights into the evolution of the oldest plant symbiosis.</title>
        <authorList>
            <consortium name="DOE Joint Genome Institute"/>
            <person name="Tisserant E."/>
            <person name="Malbreil M."/>
            <person name="Kuo A."/>
            <person name="Kohler A."/>
            <person name="Symeonidi A."/>
            <person name="Balestrini R."/>
            <person name="Charron P."/>
            <person name="Duensing N."/>
            <person name="Frei-dit-Frey N."/>
            <person name="Gianinazzi-Pearson V."/>
            <person name="Gilbert B."/>
            <person name="Handa Y."/>
            <person name="Hijri M."/>
            <person name="Kaul R."/>
            <person name="Kawaguchi M."/>
            <person name="Krajinski F."/>
            <person name="Lammers P."/>
            <person name="Lapierre D."/>
            <person name="Masclaux F.G."/>
            <person name="Murat C."/>
            <person name="Morin E."/>
            <person name="Ndikumana S."/>
            <person name="Pagni M."/>
            <person name="Petitpierre D."/>
            <person name="Requena N."/>
            <person name="Rosikiewicz P."/>
            <person name="Riley R."/>
            <person name="Saito K."/>
            <person name="San Clemente H."/>
            <person name="Shapiro H."/>
            <person name="van Tuinen D."/>
            <person name="Becard G."/>
            <person name="Bonfante P."/>
            <person name="Paszkowski U."/>
            <person name="Shachar-Hill Y."/>
            <person name="Young J.P."/>
            <person name="Sanders I.R."/>
            <person name="Henrissat B."/>
            <person name="Rensing S.A."/>
            <person name="Grigoriev I.V."/>
            <person name="Corradi N."/>
            <person name="Roux C."/>
            <person name="Martin F."/>
        </authorList>
    </citation>
    <scope>NUCLEOTIDE SEQUENCE</scope>
    <source>
        <strain evidence="7">DAOM 197198</strain>
    </source>
</reference>
<dbReference type="STRING" id="747089.U9UAH1"/>
<feature type="coiled-coil region" evidence="4">
    <location>
        <begin position="675"/>
        <end position="718"/>
    </location>
</feature>
<sequence>MSDINLSCLIQGTDLDKYFKISIDKNSDIYDLKETIWNKKKNTFSSIDANDLILWKVKVPISDKEKFKQLEYTESIIEDVLGGTKLNDATVGVKEIFGNSPAKKHIHIIIGQPTTEQSTNTTQKMNQEIPSLTQQAKAMSLEEESDEYNDRSVPSENTRTWQSSRNNSSRSNFRQGTNPFGTSPFGQNKRNNGMNNQSRINLTGKTPLTCKILLLGGTGTGKSTIINMMANYFLSGTLENPKVVIPTKYFKVTENDFVRNNSEAKIADVTRSQTTSCCNYEFKHPGNSFYDFIFIDTPGMSDTNGIDQDDKNIEEIVNAAINVGSLTAIVIIASGTEARVTPTIMNTIIRLRNSLPDEIVYNNLLLILTKCTKSSACFSEDAFANEIAKPKQIFYMDNQVFCTDPQIWLNDEDEYSIVQHQWNKSFKTFDNLLKMITEMNATSTKAFTEMRDLRNKIKSEIATISQTTTNIQQIQDKLEAAYIALQKTGDKKNSFSNYTTTETITITVPVETSIINTVCTTHQRSGIICHKDCGLEFTGNSGTTNFNGCYCMGSDNKCTECGCDTYRYYLNLTSFPYFINIDINTTILIFQISHFHTNVEMKTETKTINKVINKVLEDVKAQYDMADADHKRISNDANQFQQAFAKLQAKADDNYNKIRQLCSDLSKICSRFNFVDELNANIKNMKLDAKTLKNLDLRDKAESEIRKLEAYIDGLSRQG</sequence>
<organism evidence="7">
    <name type="scientific">Rhizophagus irregularis (strain DAOM 181602 / DAOM 197198 / MUCL 43194)</name>
    <name type="common">Arbuscular mycorrhizal fungus</name>
    <name type="synonym">Glomus intraradices</name>
    <dbReference type="NCBI Taxonomy" id="747089"/>
    <lineage>
        <taxon>Eukaryota</taxon>
        <taxon>Fungi</taxon>
        <taxon>Fungi incertae sedis</taxon>
        <taxon>Mucoromycota</taxon>
        <taxon>Glomeromycotina</taxon>
        <taxon>Glomeromycetes</taxon>
        <taxon>Glomerales</taxon>
        <taxon>Glomeraceae</taxon>
        <taxon>Rhizophagus</taxon>
    </lineage>
</organism>
<dbReference type="PANTHER" id="PTHR32046">
    <property type="entry name" value="G DOMAIN-CONTAINING PROTEIN"/>
    <property type="match status" value="1"/>
</dbReference>
<feature type="compositionally biased region" description="Low complexity" evidence="5">
    <location>
        <begin position="163"/>
        <end position="174"/>
    </location>
</feature>
<dbReference type="InterPro" id="IPR045379">
    <property type="entry name" value="Crinkler_N"/>
</dbReference>
<name>U9UAH1_RHIID</name>
<dbReference type="GO" id="GO:0005576">
    <property type="term" value="C:extracellular region"/>
    <property type="evidence" value="ECO:0007669"/>
    <property type="project" value="UniProtKB-SubCell"/>
</dbReference>
<dbReference type="PANTHER" id="PTHR32046:SF12">
    <property type="entry name" value="AIG1-TYPE G DOMAIN-CONTAINING PROTEIN"/>
    <property type="match status" value="1"/>
</dbReference>
<reference evidence="8 9" key="3">
    <citation type="journal article" date="2018" name="New Phytol.">
        <title>High intraspecific genome diversity in the model arbuscular mycorrhizal symbiont Rhizophagus irregularis.</title>
        <authorList>
            <person name="Chen E.C.H."/>
            <person name="Morin E."/>
            <person name="Beaudet D."/>
            <person name="Noel J."/>
            <person name="Yildirir G."/>
            <person name="Ndikumana S."/>
            <person name="Charron P."/>
            <person name="St-Onge C."/>
            <person name="Giorgi J."/>
            <person name="Kruger M."/>
            <person name="Marton T."/>
            <person name="Ropars J."/>
            <person name="Grigoriev I.V."/>
            <person name="Hainaut M."/>
            <person name="Henrissat B."/>
            <person name="Roux C."/>
            <person name="Martin F."/>
            <person name="Corradi N."/>
        </authorList>
    </citation>
    <scope>NUCLEOTIDE SEQUENCE [LARGE SCALE GENOMIC DNA]</scope>
    <source>
        <strain evidence="9">DAOM 181602 / DAOM 197198 / MUCL 43194</strain>
        <strain evidence="8">DAOM 197198</strain>
    </source>
</reference>
<evidence type="ECO:0000313" key="7">
    <source>
        <dbReference type="EMBL" id="ESA17385.1"/>
    </source>
</evidence>
<keyword evidence="3" id="KW-0964">Secreted</keyword>
<keyword evidence="4" id="KW-0175">Coiled coil</keyword>
<dbReference type="InterPro" id="IPR027417">
    <property type="entry name" value="P-loop_NTPase"/>
</dbReference>
<protein>
    <recommendedName>
        <fullName evidence="6">Crinkler effector protein N-terminal domain-containing protein</fullName>
    </recommendedName>
</protein>
<comment type="subcellular location">
    <subcellularLocation>
        <location evidence="1">Host cell</location>
    </subcellularLocation>
    <subcellularLocation>
        <location evidence="2">Secreted</location>
    </subcellularLocation>
</comment>
<accession>U9UAH1</accession>
<reference evidence="8 9" key="1">
    <citation type="journal article" date="2013" name="Proc. Natl. Acad. Sci. U.S.A.">
        <title>Genome of an arbuscular mycorrhizal fungus provides insight into the oldest plant symbiosis.</title>
        <authorList>
            <person name="Tisserant E."/>
            <person name="Malbreil M."/>
            <person name="Kuo A."/>
            <person name="Kohler A."/>
            <person name="Symeonidi A."/>
            <person name="Balestrini R."/>
            <person name="Charron P."/>
            <person name="Duensing N."/>
            <person name="Frei Dit Frey N."/>
            <person name="Gianinazzi-Pearson V."/>
            <person name="Gilbert L.B."/>
            <person name="Handa Y."/>
            <person name="Herr J.R."/>
            <person name="Hijri M."/>
            <person name="Koul R."/>
            <person name="Kawaguchi M."/>
            <person name="Krajinski F."/>
            <person name="Lammers P.J."/>
            <person name="Masclaux F.G."/>
            <person name="Murat C."/>
            <person name="Morin E."/>
            <person name="Ndikumana S."/>
            <person name="Pagni M."/>
            <person name="Petitpierre D."/>
            <person name="Requena N."/>
            <person name="Rosikiewicz P."/>
            <person name="Riley R."/>
            <person name="Saito K."/>
            <person name="San Clemente H."/>
            <person name="Shapiro H."/>
            <person name="van Tuinen D."/>
            <person name="Becard G."/>
            <person name="Bonfante P."/>
            <person name="Paszkowski U."/>
            <person name="Shachar-Hill Y.Y."/>
            <person name="Tuskan G.A."/>
            <person name="Young P.W."/>
            <person name="Sanders I.R."/>
            <person name="Henrissat B."/>
            <person name="Rensing S.A."/>
            <person name="Grigoriev I.V."/>
            <person name="Corradi N."/>
            <person name="Roux C."/>
            <person name="Martin F."/>
        </authorList>
    </citation>
    <scope>NUCLEOTIDE SEQUENCE [LARGE SCALE GENOMIC DNA]</scope>
    <source>
        <strain evidence="9">DAOM 181602 / DAOM 197198 / MUCL 43194</strain>
        <strain evidence="8">DAOM 197198</strain>
    </source>
</reference>